<dbReference type="AlphaFoldDB" id="A0A915HGP6"/>
<keyword evidence="2" id="KW-1185">Reference proteome</keyword>
<reference evidence="3" key="1">
    <citation type="submission" date="2022-11" db="UniProtKB">
        <authorList>
            <consortium name="WormBaseParasite"/>
        </authorList>
    </citation>
    <scope>IDENTIFICATION</scope>
</reference>
<feature type="compositionally biased region" description="Basic and acidic residues" evidence="1">
    <location>
        <begin position="111"/>
        <end position="130"/>
    </location>
</feature>
<evidence type="ECO:0000256" key="1">
    <source>
        <dbReference type="SAM" id="MobiDB-lite"/>
    </source>
</evidence>
<proteinExistence type="predicted"/>
<feature type="compositionally biased region" description="Basic and acidic residues" evidence="1">
    <location>
        <begin position="144"/>
        <end position="160"/>
    </location>
</feature>
<feature type="compositionally biased region" description="Basic and acidic residues" evidence="1">
    <location>
        <begin position="80"/>
        <end position="98"/>
    </location>
</feature>
<organism evidence="2 3">
    <name type="scientific">Romanomermis culicivorax</name>
    <name type="common">Nematode worm</name>
    <dbReference type="NCBI Taxonomy" id="13658"/>
    <lineage>
        <taxon>Eukaryota</taxon>
        <taxon>Metazoa</taxon>
        <taxon>Ecdysozoa</taxon>
        <taxon>Nematoda</taxon>
        <taxon>Enoplea</taxon>
        <taxon>Dorylaimia</taxon>
        <taxon>Mermithida</taxon>
        <taxon>Mermithoidea</taxon>
        <taxon>Mermithidae</taxon>
        <taxon>Romanomermis</taxon>
    </lineage>
</organism>
<feature type="region of interest" description="Disordered" evidence="1">
    <location>
        <begin position="144"/>
        <end position="178"/>
    </location>
</feature>
<feature type="region of interest" description="Disordered" evidence="1">
    <location>
        <begin position="62"/>
        <end position="130"/>
    </location>
</feature>
<feature type="compositionally biased region" description="Polar residues" evidence="1">
    <location>
        <begin position="70"/>
        <end position="79"/>
    </location>
</feature>
<evidence type="ECO:0000313" key="3">
    <source>
        <dbReference type="WBParaSite" id="nRc.2.0.1.t00800-RA"/>
    </source>
</evidence>
<feature type="compositionally biased region" description="Basic residues" evidence="1">
    <location>
        <begin position="99"/>
        <end position="110"/>
    </location>
</feature>
<sequence length="275" mass="32703">MIAKAVLQDMKDPEPKFANIQVWKKETDNTDPRIRFWEVIDRKKAHDILEVEKTLKKKIGYQVKHAHNRPGTSKVSKWWTTKDSDAPKKEKSATPDKDRKRKHESRHRDKSCHEKLMSREKKRREAEEESWRKEIDDYEMAYERKEKEKRESKERKESRKSQSRKRTPGYYEHDDRLDVSYSSQILPNTMVPPPAQYQVPQYPIMQFQPGQPQYYHQFLVRPGLQMPPPTIIPPIRKAQSEERMDIPRTSMGTQRPQGPPSTGNPDYILPLKRET</sequence>
<evidence type="ECO:0000313" key="2">
    <source>
        <dbReference type="Proteomes" id="UP000887565"/>
    </source>
</evidence>
<name>A0A915HGP6_ROMCU</name>
<protein>
    <submittedName>
        <fullName evidence="3">Uncharacterized protein</fullName>
    </submittedName>
</protein>
<accession>A0A915HGP6</accession>
<feature type="compositionally biased region" description="Polar residues" evidence="1">
    <location>
        <begin position="250"/>
        <end position="264"/>
    </location>
</feature>
<dbReference type="Proteomes" id="UP000887565">
    <property type="component" value="Unplaced"/>
</dbReference>
<feature type="region of interest" description="Disordered" evidence="1">
    <location>
        <begin position="228"/>
        <end position="275"/>
    </location>
</feature>
<dbReference type="WBParaSite" id="nRc.2.0.1.t00800-RA">
    <property type="protein sequence ID" value="nRc.2.0.1.t00800-RA"/>
    <property type="gene ID" value="nRc.2.0.1.g00800"/>
</dbReference>